<gene>
    <name evidence="2" type="ORF">FWK35_00014992</name>
</gene>
<proteinExistence type="predicted"/>
<evidence type="ECO:0000313" key="3">
    <source>
        <dbReference type="Proteomes" id="UP000478052"/>
    </source>
</evidence>
<accession>A0A6G0Y5X3</accession>
<comment type="caution">
    <text evidence="2">The sequence shown here is derived from an EMBL/GenBank/DDBJ whole genome shotgun (WGS) entry which is preliminary data.</text>
</comment>
<dbReference type="AlphaFoldDB" id="A0A6G0Y5X3"/>
<name>A0A6G0Y5X3_APHCR</name>
<dbReference type="PANTHER" id="PTHR47577:SF2">
    <property type="entry name" value="THAP DOMAIN CONTAINING 9"/>
    <property type="match status" value="1"/>
</dbReference>
<dbReference type="PANTHER" id="PTHR47577">
    <property type="entry name" value="THAP DOMAIN-CONTAINING PROTEIN 6"/>
    <property type="match status" value="1"/>
</dbReference>
<dbReference type="EMBL" id="VUJU01005933">
    <property type="protein sequence ID" value="KAF0749890.1"/>
    <property type="molecule type" value="Genomic_DNA"/>
</dbReference>
<evidence type="ECO:0000259" key="1">
    <source>
        <dbReference type="Pfam" id="PF21789"/>
    </source>
</evidence>
<dbReference type="Pfam" id="PF21789">
    <property type="entry name" value="TNP-like_RNaseH_C"/>
    <property type="match status" value="1"/>
</dbReference>
<reference evidence="2 3" key="1">
    <citation type="submission" date="2019-08" db="EMBL/GenBank/DDBJ databases">
        <title>Whole genome of Aphis craccivora.</title>
        <authorList>
            <person name="Voronova N.V."/>
            <person name="Shulinski R.S."/>
            <person name="Bandarenka Y.V."/>
            <person name="Zhorov D.G."/>
            <person name="Warner D."/>
        </authorList>
    </citation>
    <scope>NUCLEOTIDE SEQUENCE [LARGE SCALE GENOMIC DNA]</scope>
    <source>
        <strain evidence="2">180601</strain>
        <tissue evidence="2">Whole Body</tissue>
    </source>
</reference>
<evidence type="ECO:0000313" key="2">
    <source>
        <dbReference type="EMBL" id="KAF0749890.1"/>
    </source>
</evidence>
<dbReference type="Proteomes" id="UP000478052">
    <property type="component" value="Unassembled WGS sequence"/>
</dbReference>
<keyword evidence="3" id="KW-1185">Reference proteome</keyword>
<organism evidence="2 3">
    <name type="scientific">Aphis craccivora</name>
    <name type="common">Cowpea aphid</name>
    <dbReference type="NCBI Taxonomy" id="307492"/>
    <lineage>
        <taxon>Eukaryota</taxon>
        <taxon>Metazoa</taxon>
        <taxon>Ecdysozoa</taxon>
        <taxon>Arthropoda</taxon>
        <taxon>Hexapoda</taxon>
        <taxon>Insecta</taxon>
        <taxon>Pterygota</taxon>
        <taxon>Neoptera</taxon>
        <taxon>Paraneoptera</taxon>
        <taxon>Hemiptera</taxon>
        <taxon>Sternorrhyncha</taxon>
        <taxon>Aphidomorpha</taxon>
        <taxon>Aphidoidea</taxon>
        <taxon>Aphididae</taxon>
        <taxon>Aphidini</taxon>
        <taxon>Aphis</taxon>
        <taxon>Aphis</taxon>
    </lineage>
</organism>
<sequence length="224" mass="25264">MPLINSGRRTDFNGLIVRLTSLDFSRPFGKFFSAITSRGGFCVNPTASQFEAAYKRLLIHSKIITSSQANCISQDTTEIQSTISASNKTNLESNCLDLVCASGTDENETVSMFLALQSSPHTSFLMNVLSETSLSLMPFIDIENRAKLIKPTNNVTELCRIAENVFQTHQTIYITVYARNIRDTFIFKSFLKIIINKYFLSLSNHIYDQDPINNHLMQIIKEIS</sequence>
<feature type="domain" description="Transposable element P transposase-like RNase H C-terminal" evidence="1">
    <location>
        <begin position="31"/>
        <end position="55"/>
    </location>
</feature>
<dbReference type="InterPro" id="IPR048367">
    <property type="entry name" value="TNP-like_RNaseH_C"/>
</dbReference>
<dbReference type="OrthoDB" id="7615032at2759"/>
<protein>
    <submittedName>
        <fullName evidence="2">THAP-type domain-containing protein</fullName>
    </submittedName>
</protein>